<feature type="domain" description="A-kinase anchor protein 7-like phosphoesterase" evidence="2">
    <location>
        <begin position="127"/>
        <end position="414"/>
    </location>
</feature>
<evidence type="ECO:0000259" key="2">
    <source>
        <dbReference type="Pfam" id="PF10469"/>
    </source>
</evidence>
<sequence>MLLRGFLTVLPFRRLLNQSSLSPVPRGVGARSAGVLASPEHKRTMASEQDMMVFLATNPAPSAERVEGSQPEAEGTIASTAGKGDEEKRQRGSRKGRRKPRSREKPKEKEDGSKEVSGKKDKRRLPPSHFLSLRITNANILEKLDEVQRRMQEREQQLDYELQPSISSVFTPVLKSHITLCVLNVDAGKESELSEVILKSVESYWATRSHVAQANGISVVMEGLGAFQNNVLFAKVKDGDSGTEAETQGTHSNSSAVGGPSVEGESSPLEDLAKIIINNLRAARVAGSEEDPPVVEDNEENMDLSLNPFNVAPYDFKPHVTIAKMSAMKRRKQKSKKGEVLEPNEEGSDKAEAKEDGAVVEDTKKTARLKKIPKQLWEGDAETVFGRDVLQEIELCEMKTDSSTGYYVVQSRFSLSPPSQ</sequence>
<evidence type="ECO:0000256" key="1">
    <source>
        <dbReference type="SAM" id="MobiDB-lite"/>
    </source>
</evidence>
<feature type="compositionally biased region" description="Basic and acidic residues" evidence="1">
    <location>
        <begin position="347"/>
        <end position="359"/>
    </location>
</feature>
<feature type="region of interest" description="Disordered" evidence="1">
    <location>
        <begin position="61"/>
        <end position="129"/>
    </location>
</feature>
<protein>
    <recommendedName>
        <fullName evidence="2">A-kinase anchor protein 7-like phosphoesterase domain-containing protein</fullName>
    </recommendedName>
</protein>
<dbReference type="Gene3D" id="3.90.1140.10">
    <property type="entry name" value="Cyclic phosphodiesterase"/>
    <property type="match status" value="1"/>
</dbReference>
<dbReference type="InterPro" id="IPR019510">
    <property type="entry name" value="AKAP7-like_phosphoesterase"/>
</dbReference>
<dbReference type="Pfam" id="PF10469">
    <property type="entry name" value="AKAP7_NLS"/>
    <property type="match status" value="1"/>
</dbReference>
<name>A0A7S3G8V9_9EUKA</name>
<dbReference type="PANTHER" id="PTHR15934:SF2">
    <property type="entry name" value="A-KINASE ANCHOR PROTEIN 7-LIKE PHOSPHOESTERASE DOMAIN-CONTAINING PROTEIN"/>
    <property type="match status" value="1"/>
</dbReference>
<feature type="compositionally biased region" description="Polar residues" evidence="1">
    <location>
        <begin position="244"/>
        <end position="256"/>
    </location>
</feature>
<dbReference type="GO" id="GO:0034237">
    <property type="term" value="F:protein kinase A regulatory subunit binding"/>
    <property type="evidence" value="ECO:0007669"/>
    <property type="project" value="TreeGrafter"/>
</dbReference>
<dbReference type="AlphaFoldDB" id="A0A7S3G8V9"/>
<organism evidence="3">
    <name type="scientific">Palpitomonas bilix</name>
    <dbReference type="NCBI Taxonomy" id="652834"/>
    <lineage>
        <taxon>Eukaryota</taxon>
        <taxon>Eukaryota incertae sedis</taxon>
    </lineage>
</organism>
<accession>A0A7S3G8V9</accession>
<dbReference type="GO" id="GO:0005829">
    <property type="term" value="C:cytosol"/>
    <property type="evidence" value="ECO:0007669"/>
    <property type="project" value="TreeGrafter"/>
</dbReference>
<feature type="compositionally biased region" description="Basic and acidic residues" evidence="1">
    <location>
        <begin position="103"/>
        <end position="119"/>
    </location>
</feature>
<dbReference type="EMBL" id="HBIB01029222">
    <property type="protein sequence ID" value="CAE0256797.1"/>
    <property type="molecule type" value="Transcribed_RNA"/>
</dbReference>
<feature type="region of interest" description="Disordered" evidence="1">
    <location>
        <begin position="328"/>
        <end position="359"/>
    </location>
</feature>
<feature type="compositionally biased region" description="Basic residues" evidence="1">
    <location>
        <begin position="91"/>
        <end position="102"/>
    </location>
</feature>
<dbReference type="PANTHER" id="PTHR15934">
    <property type="entry name" value="RNA 2',3'-CYCLIC PHOSPHODIESTERASE"/>
    <property type="match status" value="1"/>
</dbReference>
<gene>
    <name evidence="3" type="ORF">PBIL07802_LOCUS19054</name>
</gene>
<dbReference type="InterPro" id="IPR052641">
    <property type="entry name" value="AKAP7_isoform_gamma"/>
</dbReference>
<feature type="region of interest" description="Disordered" evidence="1">
    <location>
        <begin position="239"/>
        <end position="266"/>
    </location>
</feature>
<evidence type="ECO:0000313" key="3">
    <source>
        <dbReference type="EMBL" id="CAE0256797.1"/>
    </source>
</evidence>
<proteinExistence type="predicted"/>
<reference evidence="3" key="1">
    <citation type="submission" date="2021-01" db="EMBL/GenBank/DDBJ databases">
        <authorList>
            <person name="Corre E."/>
            <person name="Pelletier E."/>
            <person name="Niang G."/>
            <person name="Scheremetjew M."/>
            <person name="Finn R."/>
            <person name="Kale V."/>
            <person name="Holt S."/>
            <person name="Cochrane G."/>
            <person name="Meng A."/>
            <person name="Brown T."/>
            <person name="Cohen L."/>
        </authorList>
    </citation>
    <scope>NUCLEOTIDE SEQUENCE</scope>
    <source>
        <strain evidence="3">NIES-2562</strain>
    </source>
</reference>
<dbReference type="GO" id="GO:0010738">
    <property type="term" value="P:regulation of protein kinase A signaling"/>
    <property type="evidence" value="ECO:0007669"/>
    <property type="project" value="TreeGrafter"/>
</dbReference>
<feature type="region of interest" description="Disordered" evidence="1">
    <location>
        <begin position="20"/>
        <end position="40"/>
    </location>
</feature>